<dbReference type="Proteomes" id="UP000604046">
    <property type="component" value="Unassembled WGS sequence"/>
</dbReference>
<dbReference type="PANTHER" id="PTHR11347">
    <property type="entry name" value="CYCLIC NUCLEOTIDE PHOSPHODIESTERASE"/>
    <property type="match status" value="1"/>
</dbReference>
<dbReference type="GO" id="GO:0007165">
    <property type="term" value="P:signal transduction"/>
    <property type="evidence" value="ECO:0007669"/>
    <property type="project" value="InterPro"/>
</dbReference>
<feature type="binding site" evidence="4">
    <location>
        <begin position="94"/>
        <end position="98"/>
    </location>
    <ligand>
        <name>AMP</name>
        <dbReference type="ChEBI" id="CHEBI:456215"/>
    </ligand>
</feature>
<evidence type="ECO:0000256" key="5">
    <source>
        <dbReference type="PIRSR" id="PIRSR623088-3"/>
    </source>
</evidence>
<evidence type="ECO:0000259" key="7">
    <source>
        <dbReference type="PROSITE" id="PS51845"/>
    </source>
</evidence>
<dbReference type="InterPro" id="IPR003607">
    <property type="entry name" value="HD/PDEase_dom"/>
</dbReference>
<dbReference type="InterPro" id="IPR023088">
    <property type="entry name" value="PDEase"/>
</dbReference>
<keyword evidence="1 5" id="KW-0479">Metal-binding</keyword>
<feature type="binding site" evidence="5">
    <location>
        <position position="253"/>
    </location>
    <ligand>
        <name>Zn(2+)</name>
        <dbReference type="ChEBI" id="CHEBI:29105"/>
        <label>1</label>
    </ligand>
</feature>
<feature type="binding site" evidence="5">
    <location>
        <position position="98"/>
    </location>
    <ligand>
        <name>Zn(2+)</name>
        <dbReference type="ChEBI" id="CHEBI:29105"/>
        <label>1</label>
    </ligand>
</feature>
<dbReference type="AlphaFoldDB" id="A0A812R1T8"/>
<feature type="binding site" evidence="4">
    <location>
        <position position="303"/>
    </location>
    <ligand>
        <name>AMP</name>
        <dbReference type="ChEBI" id="CHEBI:456215"/>
    </ligand>
</feature>
<evidence type="ECO:0000256" key="6">
    <source>
        <dbReference type="SAM" id="MobiDB-lite"/>
    </source>
</evidence>
<protein>
    <submittedName>
        <fullName evidence="8">PDE9A protein</fullName>
    </submittedName>
</protein>
<gene>
    <name evidence="8" type="primary">PDE9A</name>
    <name evidence="8" type="ORF">SNAT2548_LOCUS22549</name>
</gene>
<feature type="binding site" evidence="4">
    <location>
        <position position="135"/>
    </location>
    <ligand>
        <name>AMP</name>
        <dbReference type="ChEBI" id="CHEBI:456215"/>
    </ligand>
</feature>
<dbReference type="GO" id="GO:0046872">
    <property type="term" value="F:metal ion binding"/>
    <property type="evidence" value="ECO:0007669"/>
    <property type="project" value="UniProtKB-KW"/>
</dbReference>
<reference evidence="8" key="1">
    <citation type="submission" date="2021-02" db="EMBL/GenBank/DDBJ databases">
        <authorList>
            <person name="Dougan E. K."/>
            <person name="Rhodes N."/>
            <person name="Thang M."/>
            <person name="Chan C."/>
        </authorList>
    </citation>
    <scope>NUCLEOTIDE SEQUENCE</scope>
</reference>
<organism evidence="8 9">
    <name type="scientific">Symbiodinium natans</name>
    <dbReference type="NCBI Taxonomy" id="878477"/>
    <lineage>
        <taxon>Eukaryota</taxon>
        <taxon>Sar</taxon>
        <taxon>Alveolata</taxon>
        <taxon>Dinophyceae</taxon>
        <taxon>Suessiales</taxon>
        <taxon>Symbiodiniaceae</taxon>
        <taxon>Symbiodinium</taxon>
    </lineage>
</organism>
<feature type="compositionally biased region" description="Low complexity" evidence="6">
    <location>
        <begin position="402"/>
        <end position="418"/>
    </location>
</feature>
<dbReference type="CDD" id="cd00077">
    <property type="entry name" value="HDc"/>
    <property type="match status" value="1"/>
</dbReference>
<dbReference type="OrthoDB" id="189220at2759"/>
<evidence type="ECO:0000256" key="4">
    <source>
        <dbReference type="PIRSR" id="PIRSR623088-2"/>
    </source>
</evidence>
<feature type="active site" description="Proton donor" evidence="3">
    <location>
        <position position="94"/>
    </location>
</feature>
<accession>A0A812R1T8</accession>
<name>A0A812R1T8_9DINO</name>
<dbReference type="GO" id="GO:0004114">
    <property type="term" value="F:3',5'-cyclic-nucleotide phosphodiesterase activity"/>
    <property type="evidence" value="ECO:0007669"/>
    <property type="project" value="InterPro"/>
</dbReference>
<dbReference type="Pfam" id="PF00233">
    <property type="entry name" value="PDEase_I"/>
    <property type="match status" value="1"/>
</dbReference>
<evidence type="ECO:0000256" key="2">
    <source>
        <dbReference type="ARBA" id="ARBA00022801"/>
    </source>
</evidence>
<keyword evidence="2" id="KW-0378">Hydrolase</keyword>
<feature type="domain" description="PDEase" evidence="7">
    <location>
        <begin position="19"/>
        <end position="346"/>
    </location>
</feature>
<keyword evidence="9" id="KW-1185">Reference proteome</keyword>
<dbReference type="Gene3D" id="1.10.1300.10">
    <property type="entry name" value="3'5'-cyclic nucleotide phosphodiesterase, catalytic domain"/>
    <property type="match status" value="1"/>
</dbReference>
<feature type="binding site" evidence="5">
    <location>
        <position position="135"/>
    </location>
    <ligand>
        <name>Zn(2+)</name>
        <dbReference type="ChEBI" id="CHEBI:29105"/>
        <label>2</label>
    </ligand>
</feature>
<dbReference type="PROSITE" id="PS51845">
    <property type="entry name" value="PDEASE_I_2"/>
    <property type="match status" value="1"/>
</dbReference>
<dbReference type="InterPro" id="IPR002073">
    <property type="entry name" value="PDEase_catalytic_dom"/>
</dbReference>
<dbReference type="SUPFAM" id="SSF109604">
    <property type="entry name" value="HD-domain/PDEase-like"/>
    <property type="match status" value="1"/>
</dbReference>
<proteinExistence type="predicted"/>
<feature type="binding site" evidence="4">
    <location>
        <position position="253"/>
    </location>
    <ligand>
        <name>AMP</name>
        <dbReference type="ChEBI" id="CHEBI:456215"/>
    </ligand>
</feature>
<evidence type="ECO:0000256" key="1">
    <source>
        <dbReference type="ARBA" id="ARBA00022723"/>
    </source>
</evidence>
<evidence type="ECO:0000256" key="3">
    <source>
        <dbReference type="PIRSR" id="PIRSR623088-1"/>
    </source>
</evidence>
<feature type="compositionally biased region" description="Polar residues" evidence="6">
    <location>
        <begin position="419"/>
        <end position="430"/>
    </location>
</feature>
<feature type="binding site" evidence="5">
    <location>
        <position position="135"/>
    </location>
    <ligand>
        <name>Zn(2+)</name>
        <dbReference type="ChEBI" id="CHEBI:29105"/>
        <label>1</label>
    </ligand>
</feature>
<dbReference type="EMBL" id="CAJNDS010002292">
    <property type="protein sequence ID" value="CAE7414775.1"/>
    <property type="molecule type" value="Genomic_DNA"/>
</dbReference>
<evidence type="ECO:0000313" key="8">
    <source>
        <dbReference type="EMBL" id="CAE7414775.1"/>
    </source>
</evidence>
<comment type="caution">
    <text evidence="8">The sequence shown here is derived from an EMBL/GenBank/DDBJ whole genome shotgun (WGS) entry which is preliminary data.</text>
</comment>
<dbReference type="PRINTS" id="PR00387">
    <property type="entry name" value="PDIESTERASE1"/>
</dbReference>
<dbReference type="InterPro" id="IPR036971">
    <property type="entry name" value="PDEase_catalytic_dom_sf"/>
</dbReference>
<feature type="region of interest" description="Disordered" evidence="6">
    <location>
        <begin position="402"/>
        <end position="434"/>
    </location>
</feature>
<sequence length="620" mass="67370">MGNSSCQSCSVADCDKGSRPCSAPVIPSKPAVSQASSPSLTWDFNPLGLDSATLQHFADKLLSPSFTGSGGRKEEVLQNFVMSVSTAYRQVAFHNFMHAVDTLQAMRWQCSQAPWDTNLQHFQRFALVMAAFVVDIGHPGFDNAFLVDSGDPIASCYNDLSPLENMHSSKLFEILKKDGHNVLGHIPSEEFREMRKLMIDLLLHTDKYCYRDVVDDVRILARQGYAPKSADHSSEEGAAILQVVMRAMMLTADLSNQARSLDAANDWASMLQQELGLQDEQERELGLQVLPLNRWKPALGDLQLHLGMTRSGPLLGAWLRVFPALAPATMQLSQNSKSWAEACMTQNEVEGTPGADERAKKLEAMLDPARPIPALGEAGKGHDRFGYLAAARPYIGRQQIPPSTLSTMSLGSGSPTMSQPTETATSSTNQQPPPLVREVRRWKEGKGIAANKEFSSSSKGRELVLLYVLADPNSSGKPLPFQFVDRNSASLSESAAADVAVAKGMRAASDDVQYDRKRRMSCFDGSPGGQVFQTQRSADAVSTVVEPGRFDDVLSSLLHGNIVIPHSDHGTSSSPMMPLHPGRASRTSQVVSEISAATRDRAMMAASVFGVLLRGDHSNV</sequence>
<evidence type="ECO:0000313" key="9">
    <source>
        <dbReference type="Proteomes" id="UP000604046"/>
    </source>
</evidence>